<dbReference type="EMBL" id="PGVE01000063">
    <property type="protein sequence ID" value="PLS03206.1"/>
    <property type="molecule type" value="Genomic_DNA"/>
</dbReference>
<organism evidence="2 3">
    <name type="scientific">Neobacillus cucumis</name>
    <dbReference type="NCBI Taxonomy" id="1740721"/>
    <lineage>
        <taxon>Bacteria</taxon>
        <taxon>Bacillati</taxon>
        <taxon>Bacillota</taxon>
        <taxon>Bacilli</taxon>
        <taxon>Bacillales</taxon>
        <taxon>Bacillaceae</taxon>
        <taxon>Neobacillus</taxon>
    </lineage>
</organism>
<proteinExistence type="predicted"/>
<dbReference type="RefSeq" id="WP_101648935.1">
    <property type="nucleotide sequence ID" value="NZ_PGVE01000063.1"/>
</dbReference>
<dbReference type="Pfam" id="PF13416">
    <property type="entry name" value="SBP_bac_8"/>
    <property type="match status" value="1"/>
</dbReference>
<keyword evidence="3" id="KW-1185">Reference proteome</keyword>
<dbReference type="PANTHER" id="PTHR43649">
    <property type="entry name" value="ARABINOSE-BINDING PROTEIN-RELATED"/>
    <property type="match status" value="1"/>
</dbReference>
<dbReference type="AlphaFoldDB" id="A0A2N5HCG0"/>
<feature type="signal peptide" evidence="1">
    <location>
        <begin position="1"/>
        <end position="27"/>
    </location>
</feature>
<sequence length="544" mass="61760">MKKKYKMNFLVTAALVTSLLASGCSNSASSKKEADGANSSPKYELKNINFPLDKKVTLKFLTQSSPIAPKDPNDKLIWQRVEKDTNVHIDWTNYPWEQFGDKRNLELASGDLPDAVFHAGLSDNDILRYAKQGVIVPVEDLIDKDMPNFKKVLDTRPEYKKLITASDGHIYSFPWIEELGSGKEAIQALDDIPWINKKWLDELGLKMPTTTDELEKVLIAFKEKKPEGKNDVIPMSFMINHGGEDPAMLLGAFGQGDNYDHYVVSEDKKVVYTANQDGYKKGIQWLHQLQQKGLIDKEAFTQDWNTYVAKGKNGRYGLYFTWDRANISGNNEDYVPLPPLKGPDGQVNVARTNGYGFDRGRMVITSANKNLELTAKWIDKAYEPIQSVQNNWGTYGDKKQQNIFELTSNGSLKHLPLGSTSPWDLRQKTNVDGPLAVLDSYYGTVTTMPDDAAWRLDILHKIYVPSMKATYNYPPIFLDKEDQDQLTQLETVVKPYVERKKAEWILKGGIEKQWDDYLKQLDKNGLPKLLDIKQKALDKYNAGE</sequence>
<dbReference type="OrthoDB" id="9787283at2"/>
<dbReference type="PANTHER" id="PTHR43649:SF17">
    <property type="entry name" value="ABC TRANSPORTER SOLUTE BINDING PROTEIN-SUGAR TRANSPORT"/>
    <property type="match status" value="1"/>
</dbReference>
<dbReference type="CDD" id="cd13581">
    <property type="entry name" value="PBP2_AlgQ_like_2"/>
    <property type="match status" value="1"/>
</dbReference>
<keyword evidence="1" id="KW-0732">Signal</keyword>
<reference evidence="2 3" key="1">
    <citation type="submission" date="2017-11" db="EMBL/GenBank/DDBJ databases">
        <title>Comparitive Functional Genomics of Dry Heat Resistant strains isolated from the Viking Spacecraft.</title>
        <authorList>
            <person name="Seuylemezian A."/>
            <person name="Cooper K."/>
            <person name="Vaishampayan P."/>
        </authorList>
    </citation>
    <scope>NUCLEOTIDE SEQUENCE [LARGE SCALE GENOMIC DNA]</scope>
    <source>
        <strain evidence="2 3">V32-6</strain>
    </source>
</reference>
<protein>
    <submittedName>
        <fullName evidence="2">ABC transporter substrate-binding protein</fullName>
    </submittedName>
</protein>
<dbReference type="InterPro" id="IPR050490">
    <property type="entry name" value="Bact_solute-bd_prot1"/>
</dbReference>
<accession>A0A2N5HCG0</accession>
<name>A0A2N5HCG0_9BACI</name>
<dbReference type="PROSITE" id="PS51257">
    <property type="entry name" value="PROKAR_LIPOPROTEIN"/>
    <property type="match status" value="1"/>
</dbReference>
<dbReference type="InterPro" id="IPR006059">
    <property type="entry name" value="SBP"/>
</dbReference>
<dbReference type="Proteomes" id="UP000234950">
    <property type="component" value="Unassembled WGS sequence"/>
</dbReference>
<comment type="caution">
    <text evidence="2">The sequence shown here is derived from an EMBL/GenBank/DDBJ whole genome shotgun (WGS) entry which is preliminary data.</text>
</comment>
<dbReference type="SUPFAM" id="SSF53850">
    <property type="entry name" value="Periplasmic binding protein-like II"/>
    <property type="match status" value="1"/>
</dbReference>
<gene>
    <name evidence="2" type="ORF">CVD27_16250</name>
</gene>
<feature type="chain" id="PRO_5039670171" evidence="1">
    <location>
        <begin position="28"/>
        <end position="544"/>
    </location>
</feature>
<evidence type="ECO:0000313" key="3">
    <source>
        <dbReference type="Proteomes" id="UP000234950"/>
    </source>
</evidence>
<dbReference type="Gene3D" id="3.40.190.10">
    <property type="entry name" value="Periplasmic binding protein-like II"/>
    <property type="match status" value="2"/>
</dbReference>
<evidence type="ECO:0000256" key="1">
    <source>
        <dbReference type="SAM" id="SignalP"/>
    </source>
</evidence>
<evidence type="ECO:0000313" key="2">
    <source>
        <dbReference type="EMBL" id="PLS03206.1"/>
    </source>
</evidence>